<dbReference type="SUPFAM" id="SSF57701">
    <property type="entry name" value="Zn2/Cys6 DNA-binding domain"/>
    <property type="match status" value="1"/>
</dbReference>
<organism evidence="6 7">
    <name type="scientific">Aspergillus tanneri</name>
    <dbReference type="NCBI Taxonomy" id="1220188"/>
    <lineage>
        <taxon>Eukaryota</taxon>
        <taxon>Fungi</taxon>
        <taxon>Dikarya</taxon>
        <taxon>Ascomycota</taxon>
        <taxon>Pezizomycotina</taxon>
        <taxon>Eurotiomycetes</taxon>
        <taxon>Eurotiomycetidae</taxon>
        <taxon>Eurotiales</taxon>
        <taxon>Aspergillaceae</taxon>
        <taxon>Aspergillus</taxon>
        <taxon>Aspergillus subgen. Circumdati</taxon>
    </lineage>
</organism>
<dbReference type="EMBL" id="QUQM01000004">
    <property type="protein sequence ID" value="KAA8646958.1"/>
    <property type="molecule type" value="Genomic_DNA"/>
</dbReference>
<dbReference type="InterPro" id="IPR021858">
    <property type="entry name" value="Fun_TF"/>
</dbReference>
<reference evidence="6 7" key="1">
    <citation type="submission" date="2019-08" db="EMBL/GenBank/DDBJ databases">
        <title>The genome sequence of a newly discovered highly antifungal drug resistant Aspergillus species, Aspergillus tanneri NIH 1004.</title>
        <authorList>
            <person name="Mounaud S."/>
            <person name="Singh I."/>
            <person name="Joardar V."/>
            <person name="Pakala S."/>
            <person name="Pakala S."/>
            <person name="Venepally P."/>
            <person name="Chung J.K."/>
            <person name="Losada L."/>
            <person name="Nierman W.C."/>
        </authorList>
    </citation>
    <scope>NUCLEOTIDE SEQUENCE [LARGE SCALE GENOMIC DNA]</scope>
    <source>
        <strain evidence="6 7">NIH1004</strain>
    </source>
</reference>
<dbReference type="Pfam" id="PF00172">
    <property type="entry name" value="Zn_clus"/>
    <property type="match status" value="1"/>
</dbReference>
<keyword evidence="1" id="KW-0805">Transcription regulation</keyword>
<dbReference type="VEuPathDB" id="FungiDB:EYZ11_013343"/>
<dbReference type="InterPro" id="IPR053178">
    <property type="entry name" value="Osmoadaptation_assoc"/>
</dbReference>
<comment type="caution">
    <text evidence="6">The sequence shown here is derived from an EMBL/GenBank/DDBJ whole genome shotgun (WGS) entry which is preliminary data.</text>
</comment>
<evidence type="ECO:0000313" key="7">
    <source>
        <dbReference type="Proteomes" id="UP000324241"/>
    </source>
</evidence>
<gene>
    <name evidence="6" type="ORF">ATNIH1004_005637</name>
</gene>
<dbReference type="Proteomes" id="UP000324241">
    <property type="component" value="Unassembled WGS sequence"/>
</dbReference>
<dbReference type="OrthoDB" id="4314040at2759"/>
<dbReference type="SMART" id="SM00066">
    <property type="entry name" value="GAL4"/>
    <property type="match status" value="1"/>
</dbReference>
<dbReference type="Pfam" id="PF11951">
    <property type="entry name" value="Fungal_trans_2"/>
    <property type="match status" value="1"/>
</dbReference>
<keyword evidence="4" id="KW-0539">Nucleus</keyword>
<dbReference type="InterPro" id="IPR036864">
    <property type="entry name" value="Zn2-C6_fun-type_DNA-bd_sf"/>
</dbReference>
<evidence type="ECO:0000256" key="2">
    <source>
        <dbReference type="ARBA" id="ARBA00023125"/>
    </source>
</evidence>
<keyword evidence="2" id="KW-0238">DNA-binding</keyword>
<dbReference type="PROSITE" id="PS50048">
    <property type="entry name" value="ZN2_CY6_FUNGAL_2"/>
    <property type="match status" value="1"/>
</dbReference>
<evidence type="ECO:0000313" key="6">
    <source>
        <dbReference type="EMBL" id="KAA8646958.1"/>
    </source>
</evidence>
<dbReference type="PANTHER" id="PTHR38111">
    <property type="entry name" value="ZN(2)-C6 FUNGAL-TYPE DOMAIN-CONTAINING PROTEIN-RELATED"/>
    <property type="match status" value="1"/>
</dbReference>
<feature type="domain" description="Zn(2)-C6 fungal-type" evidence="5">
    <location>
        <begin position="8"/>
        <end position="36"/>
    </location>
</feature>
<name>A0A5M9MIY0_9EURO</name>
<evidence type="ECO:0000256" key="1">
    <source>
        <dbReference type="ARBA" id="ARBA00023015"/>
    </source>
</evidence>
<keyword evidence="3" id="KW-0804">Transcription</keyword>
<sequence length="468" mass="53333">MGVPRSSGCSLCVKRRVKCDERVPGCAKCETYGRPCPGYERGFKFVAAKLYRSRRRPKTEDSPNDGVDPTSMDCNADIVSQIVRQLQVRKTEPISLLSVDSNVIQSLDTVIEEVSRPFHLNSAYVVSRWLKFLPLLYGRNRALDSTIKCFVSHHIGSITQNKQAVLYARSAYVEALRRLRVSIDNPLEGLSSEVFCSVLLLCMYELFAKTNDADSWMTHAKALSQLTEIRGCDRYVDEFDFTLLKASRGLIVMYSLFSGRPCYLASKEWHFVMKGHVNTGLEFGFDRLVEDFFAYFTFAPSLIHEFYSFKEADPTDPATQQKISNIVTRALILLDKVSAWYECFARTVPLPYEVLSSTGDTVFPVVLEYSDVNSGTIFCSYYSYTMLLHEILKTCGHPGNHAAMIVYFRDLICMSVEYNTRGILGPYRMGFSLRAVYETADPITMEWLKGWLERLSKVYAVVHPQNYR</sequence>
<dbReference type="GO" id="GO:0009893">
    <property type="term" value="P:positive regulation of metabolic process"/>
    <property type="evidence" value="ECO:0007669"/>
    <property type="project" value="UniProtKB-ARBA"/>
</dbReference>
<accession>A0A5M9MIY0</accession>
<dbReference type="GO" id="GO:0008270">
    <property type="term" value="F:zinc ion binding"/>
    <property type="evidence" value="ECO:0007669"/>
    <property type="project" value="InterPro"/>
</dbReference>
<dbReference type="Gene3D" id="4.10.240.10">
    <property type="entry name" value="Zn(2)-C6 fungal-type DNA-binding domain"/>
    <property type="match status" value="1"/>
</dbReference>
<evidence type="ECO:0000259" key="5">
    <source>
        <dbReference type="PROSITE" id="PS50048"/>
    </source>
</evidence>
<dbReference type="GO" id="GO:0003677">
    <property type="term" value="F:DNA binding"/>
    <property type="evidence" value="ECO:0007669"/>
    <property type="project" value="UniProtKB-KW"/>
</dbReference>
<dbReference type="GeneID" id="54328339"/>
<dbReference type="InterPro" id="IPR001138">
    <property type="entry name" value="Zn2Cys6_DnaBD"/>
</dbReference>
<dbReference type="GO" id="GO:0000981">
    <property type="term" value="F:DNA-binding transcription factor activity, RNA polymerase II-specific"/>
    <property type="evidence" value="ECO:0007669"/>
    <property type="project" value="InterPro"/>
</dbReference>
<dbReference type="PANTHER" id="PTHR38111:SF5">
    <property type="entry name" value="TRANSCRIPTION FACTOR DOMAIN-CONTAINING PROTEIN"/>
    <property type="match status" value="1"/>
</dbReference>
<evidence type="ECO:0000256" key="3">
    <source>
        <dbReference type="ARBA" id="ARBA00023163"/>
    </source>
</evidence>
<proteinExistence type="predicted"/>
<evidence type="ECO:0000256" key="4">
    <source>
        <dbReference type="ARBA" id="ARBA00023242"/>
    </source>
</evidence>
<dbReference type="RefSeq" id="XP_033426319.1">
    <property type="nucleotide sequence ID" value="XM_033570287.1"/>
</dbReference>
<dbReference type="AlphaFoldDB" id="A0A5M9MIY0"/>
<protein>
    <recommendedName>
        <fullName evidence="5">Zn(2)-C6 fungal-type domain-containing protein</fullName>
    </recommendedName>
</protein>